<dbReference type="Proteomes" id="UP000234239">
    <property type="component" value="Unassembled WGS sequence"/>
</dbReference>
<dbReference type="Gene3D" id="2.40.50.1020">
    <property type="entry name" value="LytTr DNA-binding domain"/>
    <property type="match status" value="1"/>
</dbReference>
<dbReference type="PROSITE" id="PS50930">
    <property type="entry name" value="HTH_LYTTR"/>
    <property type="match status" value="1"/>
</dbReference>
<dbReference type="SMART" id="SM00850">
    <property type="entry name" value="LytTR"/>
    <property type="match status" value="1"/>
</dbReference>
<dbReference type="OrthoDB" id="2136316at2"/>
<evidence type="ECO:0000313" key="2">
    <source>
        <dbReference type="EMBL" id="AMB94254.1"/>
    </source>
</evidence>
<dbReference type="GO" id="GO:0003677">
    <property type="term" value="F:DNA binding"/>
    <property type="evidence" value="ECO:0007669"/>
    <property type="project" value="InterPro"/>
</dbReference>
<evidence type="ECO:0000259" key="1">
    <source>
        <dbReference type="PROSITE" id="PS50930"/>
    </source>
</evidence>
<keyword evidence="4" id="KW-1185">Reference proteome</keyword>
<dbReference type="RefSeq" id="WP_067974508.1">
    <property type="nucleotide sequence ID" value="NZ_CAJHKM010000001.1"/>
</dbReference>
<proteinExistence type="predicted"/>
<dbReference type="PANTHER" id="PTHR37299">
    <property type="entry name" value="TRANSCRIPTIONAL REGULATOR-RELATED"/>
    <property type="match status" value="1"/>
</dbReference>
<dbReference type="AlphaFoldDB" id="A0A120I9A0"/>
<reference evidence="4" key="2">
    <citation type="submission" date="2016-01" db="EMBL/GenBank/DDBJ databases">
        <title>Six Aerococcus type strain genome sequencing and assembly using PacBio and Illumina Hiseq.</title>
        <authorList>
            <person name="Carkaci D."/>
            <person name="Dargis R."/>
            <person name="Nielsen X.C."/>
            <person name="Skovgaard O."/>
            <person name="Fuursted K."/>
            <person name="Christensen J.J."/>
        </authorList>
    </citation>
    <scope>NUCLEOTIDE SEQUENCE [LARGE SCALE GENOMIC DNA]</scope>
    <source>
        <strain evidence="4">CCUG43001</strain>
    </source>
</reference>
<dbReference type="Pfam" id="PF04397">
    <property type="entry name" value="LytTR"/>
    <property type="match status" value="1"/>
</dbReference>
<name>A0A120I9A0_9LACT</name>
<gene>
    <name evidence="2" type="ORF">AWM72_05525</name>
    <name evidence="3" type="ORF">CYJ28_04760</name>
</gene>
<dbReference type="GO" id="GO:0000156">
    <property type="term" value="F:phosphorelay response regulator activity"/>
    <property type="evidence" value="ECO:0007669"/>
    <property type="project" value="InterPro"/>
</dbReference>
<dbReference type="GeneID" id="92903525"/>
<sequence>MTVEKLVIQRILDQDEDKHQVILRASDSQWLDRTSDLLYQLEGQQQTDRLTIKSQDTYQVLAIPDILYAEINQGELTIWTKDKTYPCRLSLKKLESLLPKGDYLRASRYSLVRLDAIQSLELAFSGNMYAQLSNQKKILISRRFLQQFKEKLGL</sequence>
<dbReference type="EMBL" id="CP014160">
    <property type="protein sequence ID" value="AMB94254.1"/>
    <property type="molecule type" value="Genomic_DNA"/>
</dbReference>
<protein>
    <submittedName>
        <fullName evidence="3">LytTR family transcriptional regulator</fullName>
    </submittedName>
</protein>
<dbReference type="InterPro" id="IPR007492">
    <property type="entry name" value="LytTR_DNA-bd_dom"/>
</dbReference>
<reference evidence="3 5" key="3">
    <citation type="submission" date="2017-12" db="EMBL/GenBank/DDBJ databases">
        <title>Phylogenetic diversity of female urinary microbiome.</title>
        <authorList>
            <person name="Thomas-White K."/>
            <person name="Wolfe A.J."/>
        </authorList>
    </citation>
    <scope>NUCLEOTIDE SEQUENCE [LARGE SCALE GENOMIC DNA]</scope>
    <source>
        <strain evidence="3 5">UMB0139</strain>
    </source>
</reference>
<evidence type="ECO:0000313" key="4">
    <source>
        <dbReference type="Proteomes" id="UP000069912"/>
    </source>
</evidence>
<evidence type="ECO:0000313" key="3">
    <source>
        <dbReference type="EMBL" id="PKZ22430.1"/>
    </source>
</evidence>
<accession>A0A120I9A0</accession>
<dbReference type="PANTHER" id="PTHR37299:SF4">
    <property type="entry name" value="TRANSCRIPTIONAL REGULATOR"/>
    <property type="match status" value="1"/>
</dbReference>
<dbReference type="Proteomes" id="UP000069912">
    <property type="component" value="Chromosome"/>
</dbReference>
<reference evidence="2 4" key="1">
    <citation type="journal article" date="2016" name="Genome Announc.">
        <title>Complete Genome Sequences of Aerococcus christensenii CCUG 28831T, Aerococcus sanguinicola CCUG 43001T, Aerococcus urinae CCUG 36881T, Aerococcus urinaeequi CCUG 28094T, Aerococcus urinaehominis CCUG 42038 BT, and Aerococcus viridans CCUG 4311T.</title>
        <authorList>
            <person name="Carkaci D."/>
            <person name="Dargis R."/>
            <person name="Nielsen X.C."/>
            <person name="Skovgaard O."/>
            <person name="Fuursted K."/>
            <person name="Christensen J.J."/>
        </authorList>
    </citation>
    <scope>NUCLEOTIDE SEQUENCE [LARGE SCALE GENOMIC DNA]</scope>
    <source>
        <strain evidence="2 4">CCUG43001</strain>
    </source>
</reference>
<dbReference type="EMBL" id="PKGY01000002">
    <property type="protein sequence ID" value="PKZ22430.1"/>
    <property type="molecule type" value="Genomic_DNA"/>
</dbReference>
<evidence type="ECO:0000313" key="5">
    <source>
        <dbReference type="Proteomes" id="UP000234239"/>
    </source>
</evidence>
<dbReference type="KEGG" id="asan:AWM72_05525"/>
<feature type="domain" description="HTH LytTR-type" evidence="1">
    <location>
        <begin position="50"/>
        <end position="154"/>
    </location>
</feature>
<organism evidence="2 4">
    <name type="scientific">Aerococcus sanguinicola</name>
    <dbReference type="NCBI Taxonomy" id="119206"/>
    <lineage>
        <taxon>Bacteria</taxon>
        <taxon>Bacillati</taxon>
        <taxon>Bacillota</taxon>
        <taxon>Bacilli</taxon>
        <taxon>Lactobacillales</taxon>
        <taxon>Aerococcaceae</taxon>
        <taxon>Aerococcus</taxon>
    </lineage>
</organism>
<dbReference type="InterPro" id="IPR046947">
    <property type="entry name" value="LytR-like"/>
</dbReference>